<dbReference type="NCBIfam" id="NF007012">
    <property type="entry name" value="PRK09476.1"/>
    <property type="match status" value="1"/>
</dbReference>
<dbReference type="PROSITE" id="PS51379">
    <property type="entry name" value="4FE4S_FER_2"/>
    <property type="match status" value="2"/>
</dbReference>
<keyword evidence="4" id="KW-0677">Repeat</keyword>
<gene>
    <name evidence="10" type="ORF">TRP8649_01555</name>
</gene>
<evidence type="ECO:0000256" key="4">
    <source>
        <dbReference type="ARBA" id="ARBA00022737"/>
    </source>
</evidence>
<evidence type="ECO:0000256" key="1">
    <source>
        <dbReference type="ARBA" id="ARBA00022448"/>
    </source>
</evidence>
<evidence type="ECO:0000259" key="9">
    <source>
        <dbReference type="PROSITE" id="PS51379"/>
    </source>
</evidence>
<dbReference type="Pfam" id="PF12838">
    <property type="entry name" value="Fer4_7"/>
    <property type="match status" value="1"/>
</dbReference>
<dbReference type="SUPFAM" id="SSF54862">
    <property type="entry name" value="4Fe-4S ferredoxins"/>
    <property type="match status" value="1"/>
</dbReference>
<dbReference type="AlphaFoldDB" id="A0A238J9R3"/>
<keyword evidence="3" id="KW-0479">Metal-binding</keyword>
<evidence type="ECO:0000256" key="8">
    <source>
        <dbReference type="SAM" id="MobiDB-lite"/>
    </source>
</evidence>
<dbReference type="Pfam" id="PF12800">
    <property type="entry name" value="Fer4_4"/>
    <property type="match status" value="1"/>
</dbReference>
<dbReference type="InterPro" id="IPR017900">
    <property type="entry name" value="4Fe4S_Fe_S_CS"/>
</dbReference>
<proteinExistence type="predicted"/>
<name>A0A238J9R3_9RHOB</name>
<dbReference type="PROSITE" id="PS00198">
    <property type="entry name" value="4FE4S_FER_1"/>
    <property type="match status" value="1"/>
</dbReference>
<dbReference type="CDD" id="cd16373">
    <property type="entry name" value="DMSOR_beta_like"/>
    <property type="match status" value="1"/>
</dbReference>
<dbReference type="GO" id="GO:0046872">
    <property type="term" value="F:metal ion binding"/>
    <property type="evidence" value="ECO:0007669"/>
    <property type="project" value="UniProtKB-KW"/>
</dbReference>
<accession>A0A238J9R3</accession>
<dbReference type="Gene3D" id="3.30.70.20">
    <property type="match status" value="2"/>
</dbReference>
<dbReference type="InterPro" id="IPR004494">
    <property type="entry name" value="MauM_NapG"/>
</dbReference>
<dbReference type="NCBIfam" id="TIGR00397">
    <property type="entry name" value="mauM_napG"/>
    <property type="match status" value="1"/>
</dbReference>
<keyword evidence="7" id="KW-0411">Iron-sulfur</keyword>
<evidence type="ECO:0000256" key="6">
    <source>
        <dbReference type="ARBA" id="ARBA00023004"/>
    </source>
</evidence>
<sequence length="286" mass="30135">MSAATKHKPMDRRRFLRDASRGVAGCALAGMGLTQFISDARALPAQAIRPPGALEESDFLAACIRCGLCVRDCPYDTLSLAELGHDGAATGTPFFTARDVPCEMCEDIPCVVACPTGALDHNLTNIDDADMGVAVLIDEEACLNALGLRCDVCYRVCPVIDKAITLELSPNTRSGAHAIFMPIVHSDHCTGCGKCEKSCVLPDESAIKVLPTRLAKAHSAEHYKLGWEENNPLVDELIDLPDRLPGSGTDNLAAPGGFLPGDMPDPSMEGGFTSSIKLPGTGGAGQ</sequence>
<feature type="domain" description="4Fe-4S ferredoxin-type" evidence="9">
    <location>
        <begin position="180"/>
        <end position="212"/>
    </location>
</feature>
<evidence type="ECO:0000256" key="2">
    <source>
        <dbReference type="ARBA" id="ARBA00022485"/>
    </source>
</evidence>
<evidence type="ECO:0000256" key="3">
    <source>
        <dbReference type="ARBA" id="ARBA00022723"/>
    </source>
</evidence>
<evidence type="ECO:0000313" key="11">
    <source>
        <dbReference type="Proteomes" id="UP000225972"/>
    </source>
</evidence>
<dbReference type="InterPro" id="IPR017896">
    <property type="entry name" value="4Fe4S_Fe-S-bd"/>
</dbReference>
<evidence type="ECO:0000313" key="10">
    <source>
        <dbReference type="EMBL" id="SMX27450.1"/>
    </source>
</evidence>
<dbReference type="PROSITE" id="PS51318">
    <property type="entry name" value="TAT"/>
    <property type="match status" value="1"/>
</dbReference>
<dbReference type="RefSeq" id="WP_099243635.1">
    <property type="nucleotide sequence ID" value="NZ_FXXP01000001.1"/>
</dbReference>
<dbReference type="EMBL" id="FXXP01000001">
    <property type="protein sequence ID" value="SMX27450.1"/>
    <property type="molecule type" value="Genomic_DNA"/>
</dbReference>
<keyword evidence="1" id="KW-0813">Transport</keyword>
<keyword evidence="6" id="KW-0408">Iron</keyword>
<feature type="region of interest" description="Disordered" evidence="8">
    <location>
        <begin position="245"/>
        <end position="286"/>
    </location>
</feature>
<evidence type="ECO:0000256" key="5">
    <source>
        <dbReference type="ARBA" id="ARBA00022982"/>
    </source>
</evidence>
<keyword evidence="2" id="KW-0004">4Fe-4S</keyword>
<keyword evidence="5" id="KW-0249">Electron transport</keyword>
<protein>
    <submittedName>
        <fullName evidence="10">Quinol dehydrogenase periplasmic component</fullName>
    </submittedName>
</protein>
<dbReference type="Proteomes" id="UP000225972">
    <property type="component" value="Unassembled WGS sequence"/>
</dbReference>
<dbReference type="InterPro" id="IPR006311">
    <property type="entry name" value="TAT_signal"/>
</dbReference>
<reference evidence="11" key="1">
    <citation type="submission" date="2017-05" db="EMBL/GenBank/DDBJ databases">
        <authorList>
            <person name="Rodrigo-Torres L."/>
            <person name="Arahal R. D."/>
            <person name="Lucena T."/>
        </authorList>
    </citation>
    <scope>NUCLEOTIDE SEQUENCE [LARGE SCALE GENOMIC DNA]</scope>
    <source>
        <strain evidence="11">CECT 8649</strain>
    </source>
</reference>
<dbReference type="OrthoDB" id="9808559at2"/>
<keyword evidence="11" id="KW-1185">Reference proteome</keyword>
<feature type="domain" description="4Fe-4S ferredoxin-type" evidence="9">
    <location>
        <begin position="53"/>
        <end position="83"/>
    </location>
</feature>
<evidence type="ECO:0000256" key="7">
    <source>
        <dbReference type="ARBA" id="ARBA00023014"/>
    </source>
</evidence>
<organism evidence="10 11">
    <name type="scientific">Pelagimonas phthalicica</name>
    <dbReference type="NCBI Taxonomy" id="1037362"/>
    <lineage>
        <taxon>Bacteria</taxon>
        <taxon>Pseudomonadati</taxon>
        <taxon>Pseudomonadota</taxon>
        <taxon>Alphaproteobacteria</taxon>
        <taxon>Rhodobacterales</taxon>
        <taxon>Roseobacteraceae</taxon>
        <taxon>Pelagimonas</taxon>
    </lineage>
</organism>
<dbReference type="GO" id="GO:0051539">
    <property type="term" value="F:4 iron, 4 sulfur cluster binding"/>
    <property type="evidence" value="ECO:0007669"/>
    <property type="project" value="UniProtKB-KW"/>
</dbReference>